<dbReference type="InterPro" id="IPR020449">
    <property type="entry name" value="Tscrpt_reg_AraC-type_HTH"/>
</dbReference>
<dbReference type="InterPro" id="IPR018060">
    <property type="entry name" value="HTH_AraC"/>
</dbReference>
<dbReference type="Pfam" id="PF12833">
    <property type="entry name" value="HTH_18"/>
    <property type="match status" value="1"/>
</dbReference>
<evidence type="ECO:0000313" key="6">
    <source>
        <dbReference type="Proteomes" id="UP000194360"/>
    </source>
</evidence>
<dbReference type="Gene3D" id="1.10.10.60">
    <property type="entry name" value="Homeodomain-like"/>
    <property type="match status" value="1"/>
</dbReference>
<organism evidence="5 6">
    <name type="scientific">Pseudonocardia autotrophica</name>
    <name type="common">Amycolata autotrophica</name>
    <name type="synonym">Nocardia autotrophica</name>
    <dbReference type="NCBI Taxonomy" id="2074"/>
    <lineage>
        <taxon>Bacteria</taxon>
        <taxon>Bacillati</taxon>
        <taxon>Actinomycetota</taxon>
        <taxon>Actinomycetes</taxon>
        <taxon>Pseudonocardiales</taxon>
        <taxon>Pseudonocardiaceae</taxon>
        <taxon>Pseudonocardia</taxon>
    </lineage>
</organism>
<keyword evidence="3" id="KW-0804">Transcription</keyword>
<name>A0A1Y2MM06_PSEAH</name>
<dbReference type="InterPro" id="IPR009057">
    <property type="entry name" value="Homeodomain-like_sf"/>
</dbReference>
<keyword evidence="6" id="KW-1185">Reference proteome</keyword>
<dbReference type="GO" id="GO:0043565">
    <property type="term" value="F:sequence-specific DNA binding"/>
    <property type="evidence" value="ECO:0007669"/>
    <property type="project" value="InterPro"/>
</dbReference>
<dbReference type="PROSITE" id="PS01124">
    <property type="entry name" value="HTH_ARAC_FAMILY_2"/>
    <property type="match status" value="1"/>
</dbReference>
<dbReference type="PANTHER" id="PTHR47893:SF1">
    <property type="entry name" value="REGULATORY PROTEIN PCHR"/>
    <property type="match status" value="1"/>
</dbReference>
<accession>A0A1Y2MM06</accession>
<dbReference type="SMART" id="SM00342">
    <property type="entry name" value="HTH_ARAC"/>
    <property type="match status" value="1"/>
</dbReference>
<comment type="caution">
    <text evidence="5">The sequence shown here is derived from an EMBL/GenBank/DDBJ whole genome shotgun (WGS) entry which is preliminary data.</text>
</comment>
<proteinExistence type="predicted"/>
<dbReference type="STRING" id="2074.BG845_05520"/>
<dbReference type="InterPro" id="IPR053142">
    <property type="entry name" value="PchR_regulatory_protein"/>
</dbReference>
<keyword evidence="2" id="KW-0238">DNA-binding</keyword>
<feature type="domain" description="HTH araC/xylS-type" evidence="4">
    <location>
        <begin position="1"/>
        <end position="102"/>
    </location>
</feature>
<evidence type="ECO:0000313" key="5">
    <source>
        <dbReference type="EMBL" id="OSY36270.1"/>
    </source>
</evidence>
<evidence type="ECO:0000256" key="3">
    <source>
        <dbReference type="ARBA" id="ARBA00023163"/>
    </source>
</evidence>
<gene>
    <name evidence="5" type="primary">feaR_3</name>
    <name evidence="5" type="ORF">BG845_05520</name>
</gene>
<dbReference type="SUPFAM" id="SSF46689">
    <property type="entry name" value="Homeodomain-like"/>
    <property type="match status" value="1"/>
</dbReference>
<dbReference type="AlphaFoldDB" id="A0A1Y2MM06"/>
<evidence type="ECO:0000259" key="4">
    <source>
        <dbReference type="PROSITE" id="PS01124"/>
    </source>
</evidence>
<evidence type="ECO:0000256" key="1">
    <source>
        <dbReference type="ARBA" id="ARBA00023015"/>
    </source>
</evidence>
<dbReference type="EMBL" id="MIGB01000041">
    <property type="protein sequence ID" value="OSY36270.1"/>
    <property type="molecule type" value="Genomic_DNA"/>
</dbReference>
<dbReference type="PRINTS" id="PR00032">
    <property type="entry name" value="HTHARAC"/>
</dbReference>
<dbReference type="GO" id="GO:0003700">
    <property type="term" value="F:DNA-binding transcription factor activity"/>
    <property type="evidence" value="ECO:0007669"/>
    <property type="project" value="InterPro"/>
</dbReference>
<dbReference type="Proteomes" id="UP000194360">
    <property type="component" value="Unassembled WGS sequence"/>
</dbReference>
<sequence>MQVQEFVQDNLTRPGLDAGCIARELYISTRTLHRLFARHDMTVAGWIKARRLDACRRALSAPGGGDLPIHQVAAQHGFTNASFFSREFTARFGLTPRECRLRARR</sequence>
<dbReference type="OrthoDB" id="9799345at2"/>
<dbReference type="RefSeq" id="WP_158092293.1">
    <property type="nucleotide sequence ID" value="NZ_AP018920.1"/>
</dbReference>
<dbReference type="PANTHER" id="PTHR47893">
    <property type="entry name" value="REGULATORY PROTEIN PCHR"/>
    <property type="match status" value="1"/>
</dbReference>
<keyword evidence="1" id="KW-0805">Transcription regulation</keyword>
<evidence type="ECO:0000256" key="2">
    <source>
        <dbReference type="ARBA" id="ARBA00023125"/>
    </source>
</evidence>
<reference evidence="5 6" key="1">
    <citation type="submission" date="2016-09" db="EMBL/GenBank/DDBJ databases">
        <title>Pseudonocardia autotrophica DSM535, a candidate organism with high potential of specific P450 cytochromes.</title>
        <authorList>
            <person name="Grumaz C."/>
            <person name="Vainshtein Y."/>
            <person name="Kirstahler P."/>
            <person name="Sohn K."/>
        </authorList>
    </citation>
    <scope>NUCLEOTIDE SEQUENCE [LARGE SCALE GENOMIC DNA]</scope>
    <source>
        <strain evidence="5 6">DSM 535</strain>
    </source>
</reference>
<protein>
    <submittedName>
        <fullName evidence="5">Transcriptional activator FeaR</fullName>
    </submittedName>
</protein>